<dbReference type="InterPro" id="IPR029052">
    <property type="entry name" value="Metallo-depent_PP-like"/>
</dbReference>
<evidence type="ECO:0000313" key="2">
    <source>
        <dbReference type="Proteomes" id="UP000886819"/>
    </source>
</evidence>
<protein>
    <recommendedName>
        <fullName evidence="3">Calcineurin-like phosphoesterase domain-containing protein</fullName>
    </recommendedName>
</protein>
<name>A0A9D0YTT7_9FIRM</name>
<dbReference type="EMBL" id="DVFI01000013">
    <property type="protein sequence ID" value="HIQ62156.1"/>
    <property type="molecule type" value="Genomic_DNA"/>
</dbReference>
<reference evidence="1" key="2">
    <citation type="journal article" date="2021" name="PeerJ">
        <title>Extensive microbial diversity within the chicken gut microbiome revealed by metagenomics and culture.</title>
        <authorList>
            <person name="Gilroy R."/>
            <person name="Ravi A."/>
            <person name="Getino M."/>
            <person name="Pursley I."/>
            <person name="Horton D.L."/>
            <person name="Alikhan N.F."/>
            <person name="Baker D."/>
            <person name="Gharbi K."/>
            <person name="Hall N."/>
            <person name="Watson M."/>
            <person name="Adriaenssens E.M."/>
            <person name="Foster-Nyarko E."/>
            <person name="Jarju S."/>
            <person name="Secka A."/>
            <person name="Antonio M."/>
            <person name="Oren A."/>
            <person name="Chaudhuri R.R."/>
            <person name="La Ragione R."/>
            <person name="Hildebrand F."/>
            <person name="Pallen M.J."/>
        </authorList>
    </citation>
    <scope>NUCLEOTIDE SEQUENCE</scope>
    <source>
        <strain evidence="1">ChiHile30-977</strain>
    </source>
</reference>
<dbReference type="AlphaFoldDB" id="A0A9D0YTT7"/>
<reference evidence="1" key="1">
    <citation type="submission" date="2020-10" db="EMBL/GenBank/DDBJ databases">
        <authorList>
            <person name="Gilroy R."/>
        </authorList>
    </citation>
    <scope>NUCLEOTIDE SEQUENCE</scope>
    <source>
        <strain evidence="1">ChiHile30-977</strain>
    </source>
</reference>
<dbReference type="Proteomes" id="UP000886819">
    <property type="component" value="Unassembled WGS sequence"/>
</dbReference>
<accession>A0A9D0YTT7</accession>
<evidence type="ECO:0000313" key="1">
    <source>
        <dbReference type="EMBL" id="HIQ62156.1"/>
    </source>
</evidence>
<evidence type="ECO:0008006" key="3">
    <source>
        <dbReference type="Google" id="ProtNLM"/>
    </source>
</evidence>
<proteinExistence type="predicted"/>
<dbReference type="Gene3D" id="3.60.21.10">
    <property type="match status" value="1"/>
</dbReference>
<comment type="caution">
    <text evidence="1">The sequence shown here is derived from an EMBL/GenBank/DDBJ whole genome shotgun (WGS) entry which is preliminary data.</text>
</comment>
<sequence length="54" mass="6308">MNYYIADLHLGHANAIRFDNRPFADVDEMNESLIRSWNSMVTKQDTVYVLGDFI</sequence>
<dbReference type="SUPFAM" id="SSF56300">
    <property type="entry name" value="Metallo-dependent phosphatases"/>
    <property type="match status" value="1"/>
</dbReference>
<organism evidence="1 2">
    <name type="scientific">Candidatus Avichristensenella intestinipullorum</name>
    <dbReference type="NCBI Taxonomy" id="2840693"/>
    <lineage>
        <taxon>Bacteria</taxon>
        <taxon>Bacillati</taxon>
        <taxon>Bacillota</taxon>
        <taxon>Clostridia</taxon>
        <taxon>Candidatus Avichristensenella</taxon>
    </lineage>
</organism>
<gene>
    <name evidence="1" type="ORF">IAA66_01040</name>
</gene>